<feature type="domain" description="Protein kinase" evidence="18">
    <location>
        <begin position="936"/>
        <end position="1218"/>
    </location>
</feature>
<reference evidence="19 20" key="1">
    <citation type="journal article" date="2023" name="bioRxiv">
        <title>Genome report: Whole genome sequence and annotation of Penstemon davidsonii.</title>
        <authorList>
            <person name="Ostevik K.L."/>
            <person name="Alabady M."/>
            <person name="Zhang M."/>
            <person name="Rausher M.D."/>
        </authorList>
    </citation>
    <scope>NUCLEOTIDE SEQUENCE [LARGE SCALE GENOMIC DNA]</scope>
    <source>
        <strain evidence="19">DNT005</strain>
        <tissue evidence="19">Whole leaf</tissue>
    </source>
</reference>
<keyword evidence="11 15" id="KW-0067">ATP-binding</keyword>
<dbReference type="InterPro" id="IPR051716">
    <property type="entry name" value="Plant_RL_S/T_kinase"/>
</dbReference>
<feature type="coiled-coil region" evidence="16">
    <location>
        <begin position="25"/>
        <end position="108"/>
    </location>
</feature>
<dbReference type="Pfam" id="PF00560">
    <property type="entry name" value="LRR_1"/>
    <property type="match status" value="4"/>
</dbReference>
<dbReference type="SMART" id="SM00369">
    <property type="entry name" value="LRR_TYP"/>
    <property type="match status" value="8"/>
</dbReference>
<dbReference type="SUPFAM" id="SSF52058">
    <property type="entry name" value="L domain-like"/>
    <property type="match status" value="2"/>
</dbReference>
<dbReference type="CDD" id="cd14066">
    <property type="entry name" value="STKc_IRAK"/>
    <property type="match status" value="1"/>
</dbReference>
<accession>A0ABR0D8W7</accession>
<feature type="binding site" evidence="15">
    <location>
        <position position="965"/>
    </location>
    <ligand>
        <name>ATP</name>
        <dbReference type="ChEBI" id="CHEBI:30616"/>
    </ligand>
</feature>
<proteinExistence type="inferred from homology"/>
<keyword evidence="12 17" id="KW-1133">Transmembrane helix</keyword>
<evidence type="ECO:0000256" key="6">
    <source>
        <dbReference type="ARBA" id="ARBA00022692"/>
    </source>
</evidence>
<sequence>MKQMTHQLSESENVQEQLLIVTSDLASTQAQLSQIEREKANALSEKEAELETMHDEVENMKKELEIAMSKLMEFRTRAEQAISRAEAAEKGKKDLEDLMKRRKEDNERRKAALIALREESISNDFSTSNVIKYEGPSKNYQPLGKVKRGVFASFGGGTSLVTGDSLETDKQVLLDLKSFLENENPVFLNQGIYTQWNQTDISPCNWPGISCNITTNRVTQIDLSDCNISGYIFQNFSALTELTHLDLSGNTIGGVVPRDLGSCHTLKFLNLSHNIIYGDLNLTGLSNLETLDLSVNRIEVDVTLTIPYSCNNLVVANISNNNITGEVGIIFEKCQNLKYFDLSANALKGEIWPGIDKMTEFSLSENNFSGIVPTWIFTQNCSLRVLDMSENQFYGEFPAEISYCKDLEILTLWGNGFTGRIPEEIGSLPNIRGLYLGNNRFSRDIPETLAGLSNLMFLDLSRNNFGGDIQEIFGRLTQVRFLLLHKNSYTGGIYSSGVLNLPNISRLDLSYNNFTGTLPVEVSQMKSLRFLILAYNQFTGSIPSVYGNLKGLQALDLSFNKLNGSIPSSFGNLSSLLWLMLANNSLTGEIPVELGNCGSLLWLNLANNQLSGVIPSELTTIGMNVTPTFMNNRQQDQMIAGSGECLAMMRWIPADYPPFSFIYKLLTRKKCRSLWDRIIKGYGLFSVCLPGTNVRTYQISGYVQLSGNQLSGEIPVEIGNMLNFSMFHFGLNRLKGKLPSEIGRLPLVVLNVSTNLFSGEIPMQIGNLKCLQNLDLSYNNFSTFPPSLNKLSELSKFNISYNPYITGVIPTTGQLATFEKWSFLGDPLLHLPSFITNASTSNDTQTDNKRATRIGTMLVVFYLILACLVLGLITLTVCLFMKRPIDTPKYLLEDSSKEFTSSSGTSSPWLSNTIKVIRLDKTAFTHSDILKATKSFSEERIIGRGGSGTVYRGVLPDGREVAVKKLQTEGIEGEREFRAEMEVLTGNGFGNWPHPNLVTLYGWCLDGSEKLLVYEYMEGGSLEELITDRINFNWKRRIEVAVDVGRALVFLHHECYPSIVHRDVKASNVLLDKNGKARVTDFGLARVVDAGGSHVSTMVAGTVGYVAPEYGQIWQATTKGDVYSYGVLIMELATGRRAVDGGEECLVEWAKRVMGDGRVISSSNHDYNTPKIPVALLVSGLAQGAEQLSELLRIGIWCTNESPHSRPNMKEVLAMLFRISFTQRDSTDGSP</sequence>
<dbReference type="Pfam" id="PF08263">
    <property type="entry name" value="LRRNT_2"/>
    <property type="match status" value="1"/>
</dbReference>
<evidence type="ECO:0000256" key="15">
    <source>
        <dbReference type="PROSITE-ProRule" id="PRU10141"/>
    </source>
</evidence>
<dbReference type="SUPFAM" id="SSF56112">
    <property type="entry name" value="Protein kinase-like (PK-like)"/>
    <property type="match status" value="1"/>
</dbReference>
<keyword evidence="8" id="KW-0677">Repeat</keyword>
<dbReference type="InterPro" id="IPR008271">
    <property type="entry name" value="Ser/Thr_kinase_AS"/>
</dbReference>
<organism evidence="19 20">
    <name type="scientific">Penstemon davidsonii</name>
    <dbReference type="NCBI Taxonomy" id="160366"/>
    <lineage>
        <taxon>Eukaryota</taxon>
        <taxon>Viridiplantae</taxon>
        <taxon>Streptophyta</taxon>
        <taxon>Embryophyta</taxon>
        <taxon>Tracheophyta</taxon>
        <taxon>Spermatophyta</taxon>
        <taxon>Magnoliopsida</taxon>
        <taxon>eudicotyledons</taxon>
        <taxon>Gunneridae</taxon>
        <taxon>Pentapetalae</taxon>
        <taxon>asterids</taxon>
        <taxon>lamiids</taxon>
        <taxon>Lamiales</taxon>
        <taxon>Plantaginaceae</taxon>
        <taxon>Cheloneae</taxon>
        <taxon>Penstemon</taxon>
    </lineage>
</organism>
<evidence type="ECO:0000259" key="18">
    <source>
        <dbReference type="PROSITE" id="PS50011"/>
    </source>
</evidence>
<comment type="subcellular location">
    <subcellularLocation>
        <location evidence="1">Cell membrane</location>
    </subcellularLocation>
    <subcellularLocation>
        <location evidence="2">Membrane</location>
        <topology evidence="2">Single-pass type I membrane protein</topology>
    </subcellularLocation>
</comment>
<keyword evidence="6 17" id="KW-0812">Transmembrane</keyword>
<dbReference type="Gene3D" id="1.10.510.10">
    <property type="entry name" value="Transferase(Phosphotransferase) domain 1"/>
    <property type="match status" value="1"/>
</dbReference>
<name>A0ABR0D8W7_9LAMI</name>
<evidence type="ECO:0000256" key="2">
    <source>
        <dbReference type="ARBA" id="ARBA00004479"/>
    </source>
</evidence>
<dbReference type="PROSITE" id="PS00108">
    <property type="entry name" value="PROTEIN_KINASE_ST"/>
    <property type="match status" value="1"/>
</dbReference>
<dbReference type="PROSITE" id="PS50011">
    <property type="entry name" value="PROTEIN_KINASE_DOM"/>
    <property type="match status" value="1"/>
</dbReference>
<keyword evidence="14" id="KW-0675">Receptor</keyword>
<keyword evidence="20" id="KW-1185">Reference proteome</keyword>
<dbReference type="SMART" id="SM00220">
    <property type="entry name" value="S_TKc"/>
    <property type="match status" value="1"/>
</dbReference>
<feature type="transmembrane region" description="Helical" evidence="17">
    <location>
        <begin position="859"/>
        <end position="881"/>
    </location>
</feature>
<dbReference type="Gene3D" id="3.80.10.10">
    <property type="entry name" value="Ribonuclease Inhibitor"/>
    <property type="match status" value="5"/>
</dbReference>
<evidence type="ECO:0000256" key="1">
    <source>
        <dbReference type="ARBA" id="ARBA00004236"/>
    </source>
</evidence>
<evidence type="ECO:0000256" key="13">
    <source>
        <dbReference type="ARBA" id="ARBA00023136"/>
    </source>
</evidence>
<keyword evidence="16" id="KW-0175">Coiled coil</keyword>
<dbReference type="Pfam" id="PF13855">
    <property type="entry name" value="LRR_8"/>
    <property type="match status" value="3"/>
</dbReference>
<dbReference type="EMBL" id="JAYDYQ010002533">
    <property type="protein sequence ID" value="KAK4485660.1"/>
    <property type="molecule type" value="Genomic_DNA"/>
</dbReference>
<evidence type="ECO:0000256" key="8">
    <source>
        <dbReference type="ARBA" id="ARBA00022737"/>
    </source>
</evidence>
<dbReference type="SMART" id="SM00365">
    <property type="entry name" value="LRR_SD22"/>
    <property type="match status" value="5"/>
</dbReference>
<evidence type="ECO:0000256" key="10">
    <source>
        <dbReference type="ARBA" id="ARBA00022777"/>
    </source>
</evidence>
<dbReference type="PROSITE" id="PS51450">
    <property type="entry name" value="LRR"/>
    <property type="match status" value="1"/>
</dbReference>
<comment type="caution">
    <text evidence="19">The sequence shown here is derived from an EMBL/GenBank/DDBJ whole genome shotgun (WGS) entry which is preliminary data.</text>
</comment>
<evidence type="ECO:0000256" key="17">
    <source>
        <dbReference type="SAM" id="Phobius"/>
    </source>
</evidence>
<dbReference type="InterPro" id="IPR017441">
    <property type="entry name" value="Protein_kinase_ATP_BS"/>
</dbReference>
<dbReference type="InterPro" id="IPR000719">
    <property type="entry name" value="Prot_kinase_dom"/>
</dbReference>
<dbReference type="InterPro" id="IPR011009">
    <property type="entry name" value="Kinase-like_dom_sf"/>
</dbReference>
<dbReference type="PANTHER" id="PTHR48053:SF158">
    <property type="entry name" value="MDIS1-INTERACTING RECEPTOR LIKE KINASE 2-LIKE"/>
    <property type="match status" value="1"/>
</dbReference>
<dbReference type="InterPro" id="IPR013210">
    <property type="entry name" value="LRR_N_plant-typ"/>
</dbReference>
<protein>
    <recommendedName>
        <fullName evidence="18">Protein kinase domain-containing protein</fullName>
    </recommendedName>
</protein>
<keyword evidence="13 17" id="KW-0472">Membrane</keyword>
<evidence type="ECO:0000256" key="12">
    <source>
        <dbReference type="ARBA" id="ARBA00022989"/>
    </source>
</evidence>
<keyword evidence="9 15" id="KW-0547">Nucleotide-binding</keyword>
<evidence type="ECO:0000256" key="11">
    <source>
        <dbReference type="ARBA" id="ARBA00022840"/>
    </source>
</evidence>
<dbReference type="InterPro" id="IPR032675">
    <property type="entry name" value="LRR_dom_sf"/>
</dbReference>
<evidence type="ECO:0000256" key="14">
    <source>
        <dbReference type="ARBA" id="ARBA00023170"/>
    </source>
</evidence>
<dbReference type="PANTHER" id="PTHR48053">
    <property type="entry name" value="LEUCINE RICH REPEAT FAMILY PROTEIN, EXPRESSED"/>
    <property type="match status" value="1"/>
</dbReference>
<dbReference type="InterPro" id="IPR001611">
    <property type="entry name" value="Leu-rich_rpt"/>
</dbReference>
<keyword evidence="4" id="KW-0433">Leucine-rich repeat</keyword>
<gene>
    <name evidence="19" type="ORF">RD792_008303</name>
</gene>
<evidence type="ECO:0000256" key="4">
    <source>
        <dbReference type="ARBA" id="ARBA00022614"/>
    </source>
</evidence>
<dbReference type="InterPro" id="IPR003591">
    <property type="entry name" value="Leu-rich_rpt_typical-subtyp"/>
</dbReference>
<keyword evidence="5" id="KW-0808">Transferase</keyword>
<dbReference type="Gene3D" id="3.30.200.20">
    <property type="entry name" value="Phosphorylase Kinase, domain 1"/>
    <property type="match status" value="1"/>
</dbReference>
<evidence type="ECO:0000313" key="20">
    <source>
        <dbReference type="Proteomes" id="UP001291926"/>
    </source>
</evidence>
<evidence type="ECO:0000256" key="5">
    <source>
        <dbReference type="ARBA" id="ARBA00022679"/>
    </source>
</evidence>
<keyword evidence="10" id="KW-0418">Kinase</keyword>
<keyword evidence="7" id="KW-0732">Signal</keyword>
<evidence type="ECO:0000313" key="19">
    <source>
        <dbReference type="EMBL" id="KAK4485660.1"/>
    </source>
</evidence>
<comment type="similarity">
    <text evidence="3">Belongs to the protein kinase superfamily. Ser/Thr protein kinase family.</text>
</comment>
<dbReference type="Proteomes" id="UP001291926">
    <property type="component" value="Unassembled WGS sequence"/>
</dbReference>
<dbReference type="Pfam" id="PF00069">
    <property type="entry name" value="Pkinase"/>
    <property type="match status" value="1"/>
</dbReference>
<evidence type="ECO:0000256" key="16">
    <source>
        <dbReference type="SAM" id="Coils"/>
    </source>
</evidence>
<evidence type="ECO:0000256" key="3">
    <source>
        <dbReference type="ARBA" id="ARBA00008684"/>
    </source>
</evidence>
<evidence type="ECO:0000256" key="7">
    <source>
        <dbReference type="ARBA" id="ARBA00022729"/>
    </source>
</evidence>
<dbReference type="PROSITE" id="PS00107">
    <property type="entry name" value="PROTEIN_KINASE_ATP"/>
    <property type="match status" value="1"/>
</dbReference>
<evidence type="ECO:0000256" key="9">
    <source>
        <dbReference type="ARBA" id="ARBA00022741"/>
    </source>
</evidence>